<comment type="function">
    <text evidence="1 11">Catalyzes the 6-electron oxidation of protoporphyrinogen-IX to form protoporphyrin-IX.</text>
</comment>
<keyword evidence="9 11" id="KW-0627">Porphyrin biosynthesis</keyword>
<evidence type="ECO:0000256" key="4">
    <source>
        <dbReference type="ARBA" id="ARBA00012867"/>
    </source>
</evidence>
<dbReference type="OrthoDB" id="438553at2759"/>
<dbReference type="GO" id="GO:0005743">
    <property type="term" value="C:mitochondrial inner membrane"/>
    <property type="evidence" value="ECO:0007669"/>
    <property type="project" value="UniProtKB-SubCell"/>
</dbReference>
<evidence type="ECO:0000256" key="7">
    <source>
        <dbReference type="ARBA" id="ARBA00023002"/>
    </source>
</evidence>
<evidence type="ECO:0000256" key="1">
    <source>
        <dbReference type="ARBA" id="ARBA00002600"/>
    </source>
</evidence>
<dbReference type="GO" id="GO:0004729">
    <property type="term" value="F:oxygen-dependent protoporphyrinogen oxidase activity"/>
    <property type="evidence" value="ECO:0007669"/>
    <property type="project" value="UniProtKB-UniRule"/>
</dbReference>
<dbReference type="InterPro" id="IPR004572">
    <property type="entry name" value="Protoporphyrinogen_oxidase"/>
</dbReference>
<gene>
    <name evidence="14" type="ORF">WICANDRAFT_25929</name>
</gene>
<keyword evidence="12" id="KW-0472">Membrane</keyword>
<comment type="similarity">
    <text evidence="3 11">Belongs to the protoporphyrinogen/coproporphyrinogen oxidase family. Protoporphyrinogen oxidase subfamily.</text>
</comment>
<dbReference type="EC" id="1.3.3.4" evidence="4 11"/>
<evidence type="ECO:0000256" key="9">
    <source>
        <dbReference type="ARBA" id="ARBA00023244"/>
    </source>
</evidence>
<keyword evidence="12" id="KW-0812">Transmembrane</keyword>
<dbReference type="Gene3D" id="3.50.50.60">
    <property type="entry name" value="FAD/NAD(P)-binding domain"/>
    <property type="match status" value="1"/>
</dbReference>
<dbReference type="PANTHER" id="PTHR42923">
    <property type="entry name" value="PROTOPORPHYRINOGEN OXIDASE"/>
    <property type="match status" value="1"/>
</dbReference>
<evidence type="ECO:0000256" key="6">
    <source>
        <dbReference type="ARBA" id="ARBA00022827"/>
    </source>
</evidence>
<dbReference type="AlphaFoldDB" id="A0A1E3PAA4"/>
<keyword evidence="8 11" id="KW-0350">Heme biosynthesis</keyword>
<keyword evidence="15" id="KW-1185">Reference proteome</keyword>
<proteinExistence type="inferred from homology"/>
<evidence type="ECO:0000259" key="13">
    <source>
        <dbReference type="Pfam" id="PF01593"/>
    </source>
</evidence>
<dbReference type="SUPFAM" id="SSF54373">
    <property type="entry name" value="FAD-linked reductases, C-terminal domain"/>
    <property type="match status" value="1"/>
</dbReference>
<dbReference type="InterPro" id="IPR050464">
    <property type="entry name" value="Zeta_carotene_desat/Oxidored"/>
</dbReference>
<comment type="pathway">
    <text evidence="2 11">Porphyrin-containing compound metabolism; protoporphyrin-IX biosynthesis; protoporphyrin-IX from protoporphyrinogen-IX: step 1/1.</text>
</comment>
<dbReference type="GeneID" id="30198453"/>
<evidence type="ECO:0000313" key="15">
    <source>
        <dbReference type="Proteomes" id="UP000094112"/>
    </source>
</evidence>
<reference evidence="14 15" key="1">
    <citation type="journal article" date="2016" name="Proc. Natl. Acad. Sci. U.S.A.">
        <title>Comparative genomics of biotechnologically important yeasts.</title>
        <authorList>
            <person name="Riley R."/>
            <person name="Haridas S."/>
            <person name="Wolfe K.H."/>
            <person name="Lopes M.R."/>
            <person name="Hittinger C.T."/>
            <person name="Goeker M."/>
            <person name="Salamov A.A."/>
            <person name="Wisecaver J.H."/>
            <person name="Long T.M."/>
            <person name="Calvey C.H."/>
            <person name="Aerts A.L."/>
            <person name="Barry K.W."/>
            <person name="Choi C."/>
            <person name="Clum A."/>
            <person name="Coughlan A.Y."/>
            <person name="Deshpande S."/>
            <person name="Douglass A.P."/>
            <person name="Hanson S.J."/>
            <person name="Klenk H.-P."/>
            <person name="LaButti K.M."/>
            <person name="Lapidus A."/>
            <person name="Lindquist E.A."/>
            <person name="Lipzen A.M."/>
            <person name="Meier-Kolthoff J.P."/>
            <person name="Ohm R.A."/>
            <person name="Otillar R.P."/>
            <person name="Pangilinan J.L."/>
            <person name="Peng Y."/>
            <person name="Rokas A."/>
            <person name="Rosa C.A."/>
            <person name="Scheuner C."/>
            <person name="Sibirny A.A."/>
            <person name="Slot J.C."/>
            <person name="Stielow J.B."/>
            <person name="Sun H."/>
            <person name="Kurtzman C.P."/>
            <person name="Blackwell M."/>
            <person name="Grigoriev I.V."/>
            <person name="Jeffries T.W."/>
        </authorList>
    </citation>
    <scope>NUCLEOTIDE SEQUENCE [LARGE SCALE GENOMIC DNA]</scope>
    <source>
        <strain evidence="15">ATCC 58044 / CBS 1984 / NCYC 433 / NRRL Y-366-8</strain>
    </source>
</reference>
<dbReference type="InterPro" id="IPR002937">
    <property type="entry name" value="Amino_oxidase"/>
</dbReference>
<dbReference type="RefSeq" id="XP_019041437.1">
    <property type="nucleotide sequence ID" value="XM_019181207.1"/>
</dbReference>
<evidence type="ECO:0000313" key="14">
    <source>
        <dbReference type="EMBL" id="ODQ62230.1"/>
    </source>
</evidence>
<keyword evidence="12" id="KW-1133">Transmembrane helix</keyword>
<protein>
    <recommendedName>
        <fullName evidence="4 11">Protoporphyrinogen oxidase</fullName>
        <ecNumber evidence="4 11">1.3.3.4</ecNumber>
    </recommendedName>
</protein>
<evidence type="ECO:0000256" key="5">
    <source>
        <dbReference type="ARBA" id="ARBA00022630"/>
    </source>
</evidence>
<evidence type="ECO:0000256" key="12">
    <source>
        <dbReference type="SAM" id="Phobius"/>
    </source>
</evidence>
<evidence type="ECO:0000256" key="11">
    <source>
        <dbReference type="RuleBase" id="RU367069"/>
    </source>
</evidence>
<feature type="transmembrane region" description="Helical" evidence="12">
    <location>
        <begin position="6"/>
        <end position="25"/>
    </location>
</feature>
<dbReference type="NCBIfam" id="TIGR00562">
    <property type="entry name" value="proto_IX_ox"/>
    <property type="match status" value="1"/>
</dbReference>
<feature type="domain" description="Amine oxidase" evidence="13">
    <location>
        <begin position="17"/>
        <end position="392"/>
    </location>
</feature>
<dbReference type="STRING" id="683960.A0A1E3PAA4"/>
<evidence type="ECO:0000256" key="10">
    <source>
        <dbReference type="ARBA" id="ARBA00047554"/>
    </source>
</evidence>
<dbReference type="Pfam" id="PF01593">
    <property type="entry name" value="Amino_oxidase"/>
    <property type="match status" value="1"/>
</dbReference>
<dbReference type="EMBL" id="KV454208">
    <property type="protein sequence ID" value="ODQ62230.1"/>
    <property type="molecule type" value="Genomic_DNA"/>
</dbReference>
<organism evidence="14 15">
    <name type="scientific">Wickerhamomyces anomalus (strain ATCC 58044 / CBS 1984 / NCYC 433 / NRRL Y-366-8)</name>
    <name type="common">Yeast</name>
    <name type="synonym">Hansenula anomala</name>
    <dbReference type="NCBI Taxonomy" id="683960"/>
    <lineage>
        <taxon>Eukaryota</taxon>
        <taxon>Fungi</taxon>
        <taxon>Dikarya</taxon>
        <taxon>Ascomycota</taxon>
        <taxon>Saccharomycotina</taxon>
        <taxon>Saccharomycetes</taxon>
        <taxon>Phaffomycetales</taxon>
        <taxon>Wickerhamomycetaceae</taxon>
        <taxon>Wickerhamomyces</taxon>
    </lineage>
</organism>
<dbReference type="GO" id="GO:0006782">
    <property type="term" value="P:protoporphyrinogen IX biosynthetic process"/>
    <property type="evidence" value="ECO:0007669"/>
    <property type="project" value="UniProtKB-UniRule"/>
</dbReference>
<dbReference type="SUPFAM" id="SSF51905">
    <property type="entry name" value="FAD/NAD(P)-binding domain"/>
    <property type="match status" value="1"/>
</dbReference>
<evidence type="ECO:0000256" key="3">
    <source>
        <dbReference type="ARBA" id="ARBA00010551"/>
    </source>
</evidence>
<dbReference type="InterPro" id="IPR036188">
    <property type="entry name" value="FAD/NAD-bd_sf"/>
</dbReference>
<sequence length="545" mass="60434">MSLVKNSNIAVIGAGISGLSFVYFLSKLRPDLHFTIYEQSNRIGGYINTEEHRFKGELINLDKGPRTLRGASDGTTIIVDTLIKLGHSDLINVIPSNSIANKKYLLSPENELVQVPNDLSSTFNFLKSPLGKGLVPGLLTEVFKPQKINKDESVESFLTRRFGKSLPNNIMSAVFNGIYAADIGKLSAKTTLKSMYESELQDGSIVKSMIMKNLQKDTKKDTVSPILKDYDQKFKGIFKDAPYYPISRLQSLLKSFPMVVLKGGLSNLPNLIGEHLAKNNKIKFVKNDPIISINRNQNKSITLRTSSGITKDYSHVRSTVNATTFAQMLQNGALISSGEETSPTADIALELKFINIFLINLYIKKNVLKNHGFGYLIPKSNENNERVLGVIFDSDIEKSATKLLQSDSIKYLKSNEEAALPVIQPVFNDADYTKLTIMMGGHYWANHKIPSRERSISAAKEALTNQLGIDFTSLSPEDDFYIDSQLIPNCLPQYHIGYDDMKKRFLESVKEEFGERLSTGGMSFGDGAGVPDCVVNSFKNAANLA</sequence>
<dbReference type="PANTHER" id="PTHR42923:SF3">
    <property type="entry name" value="PROTOPORPHYRINOGEN OXIDASE"/>
    <property type="match status" value="1"/>
</dbReference>
<dbReference type="UniPathway" id="UPA00251">
    <property type="reaction ID" value="UER00324"/>
</dbReference>
<name>A0A1E3PAA4_WICAA</name>
<keyword evidence="7 11" id="KW-0560">Oxidoreductase</keyword>
<dbReference type="Proteomes" id="UP000094112">
    <property type="component" value="Unassembled WGS sequence"/>
</dbReference>
<accession>A0A1E3PAA4</accession>
<comment type="cofactor">
    <cofactor evidence="11">
        <name>FAD</name>
        <dbReference type="ChEBI" id="CHEBI:57692"/>
    </cofactor>
    <text evidence="11">Binds 1 FAD per subunit.</text>
</comment>
<comment type="catalytic activity">
    <reaction evidence="10 11">
        <text>protoporphyrinogen IX + 3 O2 = protoporphyrin IX + 3 H2O2</text>
        <dbReference type="Rhea" id="RHEA:25576"/>
        <dbReference type="ChEBI" id="CHEBI:15379"/>
        <dbReference type="ChEBI" id="CHEBI:16240"/>
        <dbReference type="ChEBI" id="CHEBI:57306"/>
        <dbReference type="ChEBI" id="CHEBI:57307"/>
        <dbReference type="EC" id="1.3.3.4"/>
    </reaction>
</comment>
<keyword evidence="6 11" id="KW-0274">FAD</keyword>
<evidence type="ECO:0000256" key="8">
    <source>
        <dbReference type="ARBA" id="ARBA00023133"/>
    </source>
</evidence>
<keyword evidence="5 11" id="KW-0285">Flavoprotein</keyword>
<comment type="subcellular location">
    <subcellularLocation>
        <location evidence="11">Mitochondrion inner membrane</location>
    </subcellularLocation>
</comment>
<evidence type="ECO:0000256" key="2">
    <source>
        <dbReference type="ARBA" id="ARBA00005073"/>
    </source>
</evidence>